<reference evidence="1 2" key="1">
    <citation type="submission" date="2024-01" db="EMBL/GenBank/DDBJ databases">
        <title>Genome assemblies of Stephania.</title>
        <authorList>
            <person name="Yang L."/>
        </authorList>
    </citation>
    <scope>NUCLEOTIDE SEQUENCE [LARGE SCALE GENOMIC DNA]</scope>
    <source>
        <strain evidence="1">JXDWG</strain>
        <tissue evidence="1">Leaf</tissue>
    </source>
</reference>
<name>A0AAP0HGL8_9MAGN</name>
<organism evidence="1 2">
    <name type="scientific">Stephania cephalantha</name>
    <dbReference type="NCBI Taxonomy" id="152367"/>
    <lineage>
        <taxon>Eukaryota</taxon>
        <taxon>Viridiplantae</taxon>
        <taxon>Streptophyta</taxon>
        <taxon>Embryophyta</taxon>
        <taxon>Tracheophyta</taxon>
        <taxon>Spermatophyta</taxon>
        <taxon>Magnoliopsida</taxon>
        <taxon>Ranunculales</taxon>
        <taxon>Menispermaceae</taxon>
        <taxon>Menispermoideae</taxon>
        <taxon>Cissampelideae</taxon>
        <taxon>Stephania</taxon>
    </lineage>
</organism>
<proteinExistence type="predicted"/>
<evidence type="ECO:0000313" key="2">
    <source>
        <dbReference type="Proteomes" id="UP001419268"/>
    </source>
</evidence>
<protein>
    <submittedName>
        <fullName evidence="1">Uncharacterized protein</fullName>
    </submittedName>
</protein>
<evidence type="ECO:0000313" key="1">
    <source>
        <dbReference type="EMBL" id="KAK9083686.1"/>
    </source>
</evidence>
<dbReference type="AlphaFoldDB" id="A0AAP0HGL8"/>
<dbReference type="Proteomes" id="UP001419268">
    <property type="component" value="Unassembled WGS sequence"/>
</dbReference>
<accession>A0AAP0HGL8</accession>
<comment type="caution">
    <text evidence="1">The sequence shown here is derived from an EMBL/GenBank/DDBJ whole genome shotgun (WGS) entry which is preliminary data.</text>
</comment>
<gene>
    <name evidence="1" type="ORF">Scep_030157</name>
</gene>
<sequence length="91" mass="10526">MEEPQAKSARSRPQELSLYKGNERECHQWLGNRVVESIVFREDFGNEALRWYFNEYRYVGVVTVEGITDVLEVPASLFVEGIVVVQDSIFV</sequence>
<dbReference type="EMBL" id="JBBNAG010000013">
    <property type="protein sequence ID" value="KAK9083686.1"/>
    <property type="molecule type" value="Genomic_DNA"/>
</dbReference>
<keyword evidence="2" id="KW-1185">Reference proteome</keyword>